<evidence type="ECO:0000256" key="1">
    <source>
        <dbReference type="SAM" id="MobiDB-lite"/>
    </source>
</evidence>
<name>A0AAV6XXI0_9LAMI</name>
<dbReference type="AlphaFoldDB" id="A0AAV6XXI0"/>
<dbReference type="Proteomes" id="UP000826271">
    <property type="component" value="Unassembled WGS sequence"/>
</dbReference>
<protein>
    <submittedName>
        <fullName evidence="2">Uncharacterized protein</fullName>
    </submittedName>
</protein>
<proteinExistence type="predicted"/>
<evidence type="ECO:0000313" key="3">
    <source>
        <dbReference type="Proteomes" id="UP000826271"/>
    </source>
</evidence>
<evidence type="ECO:0000313" key="2">
    <source>
        <dbReference type="EMBL" id="KAG8383965.1"/>
    </source>
</evidence>
<dbReference type="EMBL" id="WHWC01000004">
    <property type="protein sequence ID" value="KAG8383965.1"/>
    <property type="molecule type" value="Genomic_DNA"/>
</dbReference>
<feature type="region of interest" description="Disordered" evidence="1">
    <location>
        <begin position="13"/>
        <end position="33"/>
    </location>
</feature>
<gene>
    <name evidence="2" type="ORF">BUALT_Bualt04G0068700</name>
</gene>
<feature type="compositionally biased region" description="Polar residues" evidence="1">
    <location>
        <begin position="22"/>
        <end position="33"/>
    </location>
</feature>
<organism evidence="2 3">
    <name type="scientific">Buddleja alternifolia</name>
    <dbReference type="NCBI Taxonomy" id="168488"/>
    <lineage>
        <taxon>Eukaryota</taxon>
        <taxon>Viridiplantae</taxon>
        <taxon>Streptophyta</taxon>
        <taxon>Embryophyta</taxon>
        <taxon>Tracheophyta</taxon>
        <taxon>Spermatophyta</taxon>
        <taxon>Magnoliopsida</taxon>
        <taxon>eudicotyledons</taxon>
        <taxon>Gunneridae</taxon>
        <taxon>Pentapetalae</taxon>
        <taxon>asterids</taxon>
        <taxon>lamiids</taxon>
        <taxon>Lamiales</taxon>
        <taxon>Scrophulariaceae</taxon>
        <taxon>Buddlejeae</taxon>
        <taxon>Buddleja</taxon>
    </lineage>
</organism>
<reference evidence="2" key="1">
    <citation type="submission" date="2019-10" db="EMBL/GenBank/DDBJ databases">
        <authorList>
            <person name="Zhang R."/>
            <person name="Pan Y."/>
            <person name="Wang J."/>
            <person name="Ma R."/>
            <person name="Yu S."/>
        </authorList>
    </citation>
    <scope>NUCLEOTIDE SEQUENCE</scope>
    <source>
        <strain evidence="2">LA-IB0</strain>
        <tissue evidence="2">Leaf</tissue>
    </source>
</reference>
<accession>A0AAV6XXI0</accession>
<comment type="caution">
    <text evidence="2">The sequence shown here is derived from an EMBL/GenBank/DDBJ whole genome shotgun (WGS) entry which is preliminary data.</text>
</comment>
<keyword evidence="3" id="KW-1185">Reference proteome</keyword>
<sequence>MCITLISTMPPPYAPMAGAEQSEGNPGNPPSLQFMRQDTERMLWMLEHQGHLWKPAMRDYLKQEIRLLLNNIIRKIEEGSDSSSSQ</sequence>